<dbReference type="EMBL" id="AXZF01000044">
    <property type="protein sequence ID" value="ERT68847.1"/>
    <property type="molecule type" value="Genomic_DNA"/>
</dbReference>
<dbReference type="SMART" id="SM00900">
    <property type="entry name" value="FMN_bind"/>
    <property type="match status" value="1"/>
</dbReference>
<dbReference type="EC" id="7.-.-.-" evidence="6"/>
<dbReference type="HOGENOM" id="CLU_077882_2_2_0"/>
<dbReference type="PANTHER" id="PTHR36118">
    <property type="entry name" value="ION-TRANSLOCATING OXIDOREDUCTASE COMPLEX SUBUNIT G"/>
    <property type="match status" value="1"/>
</dbReference>
<sequence>MERNRFVHYGIVLTLIASISAGILSVVNGATQKVIKENEKAAVNAARIMVLPKAESFDENAIVKVDELEFIPGNGSNGKPVGYVVTISQPGYAANIDFVLGIDRRGRVTGLNIIGSQETPGLGSKILDPEWQKKAIGKDASYEFNKSADGFAGATISPNAVYTGIKRALNSFNSGVNKK</sequence>
<feature type="domain" description="FMN-binding" evidence="8">
    <location>
        <begin position="91"/>
        <end position="172"/>
    </location>
</feature>
<dbReference type="Pfam" id="PF04205">
    <property type="entry name" value="FMN_bind"/>
    <property type="match status" value="1"/>
</dbReference>
<comment type="similarity">
    <text evidence="6">Belongs to the RnfG family.</text>
</comment>
<reference evidence="9 10" key="1">
    <citation type="submission" date="2013-08" db="EMBL/GenBank/DDBJ databases">
        <authorList>
            <person name="Weinstock G."/>
            <person name="Sodergren E."/>
            <person name="Wylie T."/>
            <person name="Fulton L."/>
            <person name="Fulton R."/>
            <person name="Fronick C."/>
            <person name="O'Laughlin M."/>
            <person name="Godfrey J."/>
            <person name="Miner T."/>
            <person name="Herter B."/>
            <person name="Appelbaum E."/>
            <person name="Cordes M."/>
            <person name="Lek S."/>
            <person name="Wollam A."/>
            <person name="Pepin K.H."/>
            <person name="Palsikar V.B."/>
            <person name="Mitreva M."/>
            <person name="Wilson R.K."/>
        </authorList>
    </citation>
    <scope>NUCLEOTIDE SEQUENCE [LARGE SCALE GENOMIC DNA]</scope>
    <source>
        <strain evidence="9 10">ATCC BAA-474</strain>
    </source>
</reference>
<keyword evidence="3 6" id="KW-0285">Flavoprotein</keyword>
<feature type="modified residue" description="FMN phosphoryl threonine" evidence="6">
    <location>
        <position position="155"/>
    </location>
</feature>
<keyword evidence="5 6" id="KW-0249">Electron transport</keyword>
<dbReference type="GO" id="GO:0022900">
    <property type="term" value="P:electron transport chain"/>
    <property type="evidence" value="ECO:0007669"/>
    <property type="project" value="UniProtKB-UniRule"/>
</dbReference>
<evidence type="ECO:0000256" key="5">
    <source>
        <dbReference type="ARBA" id="ARBA00022982"/>
    </source>
</evidence>
<keyword evidence="6 7" id="KW-1133">Transmembrane helix</keyword>
<comment type="caution">
    <text evidence="9">The sequence shown here is derived from an EMBL/GenBank/DDBJ whole genome shotgun (WGS) entry which is preliminary data.</text>
</comment>
<accession>U7VAV5</accession>
<dbReference type="PANTHER" id="PTHR36118:SF1">
    <property type="entry name" value="ION-TRANSLOCATING OXIDOREDUCTASE COMPLEX SUBUNIT G"/>
    <property type="match status" value="1"/>
</dbReference>
<keyword evidence="4 6" id="KW-0288">FMN</keyword>
<comment type="cofactor">
    <cofactor evidence="6">
        <name>FMN</name>
        <dbReference type="ChEBI" id="CHEBI:58210"/>
    </cofactor>
</comment>
<dbReference type="InterPro" id="IPR010209">
    <property type="entry name" value="Ion_transpt_RnfG/RsxG"/>
</dbReference>
<evidence type="ECO:0000313" key="9">
    <source>
        <dbReference type="EMBL" id="ERT68847.1"/>
    </source>
</evidence>
<evidence type="ECO:0000256" key="6">
    <source>
        <dbReference type="HAMAP-Rule" id="MF_00479"/>
    </source>
</evidence>
<dbReference type="PATRIC" id="fig|1319815.3.peg.1205"/>
<dbReference type="GO" id="GO:0009055">
    <property type="term" value="F:electron transfer activity"/>
    <property type="evidence" value="ECO:0007669"/>
    <property type="project" value="InterPro"/>
</dbReference>
<keyword evidence="6" id="KW-1003">Cell membrane</keyword>
<dbReference type="HAMAP" id="MF_00479">
    <property type="entry name" value="RsxG_RnfG"/>
    <property type="match status" value="1"/>
</dbReference>
<dbReference type="NCBIfam" id="TIGR01947">
    <property type="entry name" value="rnfG"/>
    <property type="match status" value="1"/>
</dbReference>
<keyword evidence="6 7" id="KW-0812">Transmembrane</keyword>
<organism evidence="9 10">
    <name type="scientific">Cetobacterium somerae ATCC BAA-474</name>
    <dbReference type="NCBI Taxonomy" id="1319815"/>
    <lineage>
        <taxon>Bacteria</taxon>
        <taxon>Fusobacteriati</taxon>
        <taxon>Fusobacteriota</taxon>
        <taxon>Fusobacteriia</taxon>
        <taxon>Fusobacteriales</taxon>
        <taxon>Fusobacteriaceae</taxon>
        <taxon>Cetobacterium</taxon>
    </lineage>
</organism>
<evidence type="ECO:0000256" key="2">
    <source>
        <dbReference type="ARBA" id="ARBA00022553"/>
    </source>
</evidence>
<dbReference type="GeneID" id="96967526"/>
<dbReference type="PIRSF" id="PIRSF006091">
    <property type="entry name" value="E_trnsport_RnfG"/>
    <property type="match status" value="1"/>
</dbReference>
<keyword evidence="10" id="KW-1185">Reference proteome</keyword>
<dbReference type="AlphaFoldDB" id="U7VAV5"/>
<dbReference type="STRING" id="1319815.HMPREF0202_01252"/>
<gene>
    <name evidence="6" type="primary">rnfG</name>
    <name evidence="9" type="ORF">HMPREF0202_01252</name>
</gene>
<dbReference type="GO" id="GO:0005886">
    <property type="term" value="C:plasma membrane"/>
    <property type="evidence" value="ECO:0007669"/>
    <property type="project" value="UniProtKB-SubCell"/>
</dbReference>
<comment type="subcellular location">
    <subcellularLocation>
        <location evidence="6">Cell membrane</location>
        <topology evidence="6">Single-pass membrane protein</topology>
    </subcellularLocation>
</comment>
<evidence type="ECO:0000259" key="8">
    <source>
        <dbReference type="SMART" id="SM00900"/>
    </source>
</evidence>
<evidence type="ECO:0000256" key="3">
    <source>
        <dbReference type="ARBA" id="ARBA00022630"/>
    </source>
</evidence>
<proteinExistence type="inferred from homology"/>
<keyword evidence="2 6" id="KW-0597">Phosphoprotein</keyword>
<name>U7VAV5_9FUSO</name>
<dbReference type="GO" id="GO:0010181">
    <property type="term" value="F:FMN binding"/>
    <property type="evidence" value="ECO:0007669"/>
    <property type="project" value="InterPro"/>
</dbReference>
<comment type="subunit">
    <text evidence="6">The complex is composed of six subunits: RnfA, RnfB, RnfC, RnfD, RnfE and RnfG.</text>
</comment>
<keyword evidence="1 6" id="KW-0813">Transport</keyword>
<dbReference type="InterPro" id="IPR007329">
    <property type="entry name" value="FMN-bd"/>
</dbReference>
<protein>
    <recommendedName>
        <fullName evidence="6">Ion-translocating oxidoreductase complex subunit G</fullName>
        <ecNumber evidence="6">7.-.-.-</ecNumber>
    </recommendedName>
    <alternativeName>
        <fullName evidence="6">Rnf electron transport complex subunit G</fullName>
    </alternativeName>
</protein>
<evidence type="ECO:0000256" key="1">
    <source>
        <dbReference type="ARBA" id="ARBA00022448"/>
    </source>
</evidence>
<dbReference type="eggNOG" id="COG4659">
    <property type="taxonomic scope" value="Bacteria"/>
</dbReference>
<dbReference type="RefSeq" id="WP_023050791.1">
    <property type="nucleotide sequence ID" value="NZ_CP173065.2"/>
</dbReference>
<dbReference type="Proteomes" id="UP000017081">
    <property type="component" value="Unassembled WGS sequence"/>
</dbReference>
<keyword evidence="6" id="KW-1278">Translocase</keyword>
<keyword evidence="6 7" id="KW-0472">Membrane</keyword>
<evidence type="ECO:0000256" key="7">
    <source>
        <dbReference type="SAM" id="Phobius"/>
    </source>
</evidence>
<evidence type="ECO:0000313" key="10">
    <source>
        <dbReference type="Proteomes" id="UP000017081"/>
    </source>
</evidence>
<feature type="transmembrane region" description="Helical" evidence="7">
    <location>
        <begin position="6"/>
        <end position="27"/>
    </location>
</feature>
<evidence type="ECO:0000256" key="4">
    <source>
        <dbReference type="ARBA" id="ARBA00022643"/>
    </source>
</evidence>
<comment type="function">
    <text evidence="6">Part of a membrane-bound complex that couples electron transfer with translocation of ions across the membrane.</text>
</comment>